<organism evidence="2 3">
    <name type="scientific">Pseudomonas umsongensis</name>
    <dbReference type="NCBI Taxonomy" id="198618"/>
    <lineage>
        <taxon>Bacteria</taxon>
        <taxon>Pseudomonadati</taxon>
        <taxon>Pseudomonadota</taxon>
        <taxon>Gammaproteobacteria</taxon>
        <taxon>Pseudomonadales</taxon>
        <taxon>Pseudomonadaceae</taxon>
        <taxon>Pseudomonas</taxon>
    </lineage>
</organism>
<feature type="transmembrane region" description="Helical" evidence="1">
    <location>
        <begin position="423"/>
        <end position="443"/>
    </location>
</feature>
<dbReference type="Proteomes" id="UP000501367">
    <property type="component" value="Chromosome"/>
</dbReference>
<evidence type="ECO:0000313" key="3">
    <source>
        <dbReference type="Proteomes" id="UP000501367"/>
    </source>
</evidence>
<reference evidence="2 3" key="1">
    <citation type="submission" date="2020-04" db="EMBL/GenBank/DDBJ databases">
        <authorList>
            <person name="Yao Y."/>
            <person name="He Z."/>
        </authorList>
    </citation>
    <scope>NUCLEOTIDE SEQUENCE [LARGE SCALE GENOMIC DNA]</scope>
    <source>
        <strain evidence="2 3">CY-1</strain>
    </source>
</reference>
<dbReference type="GeneID" id="72193699"/>
<feature type="transmembrane region" description="Helical" evidence="1">
    <location>
        <begin position="366"/>
        <end position="386"/>
    </location>
</feature>
<keyword evidence="1" id="KW-1133">Transmembrane helix</keyword>
<sequence>MTLLDDFRSWVSRNLAPVIFLLAYLFTVVLGNVLYSLPFGREGLLRSAYTADILSFDTLFSPGYWLLLFLPFLITPLVVVLVRKGLGRAVLALSNCVAEFSRAEYIFILAACYGVVLFALVRADAFSLFLNGADAVASVLARFKIRSQVGFFSLMILMSPLHFLSIYSLVRWMRERNWFWLGLSIFNGVVMSAFLIMLNMKWPILIFYAGLVLAIFVYAKRHAYLKTALGGVLLITVYFLISAFVFRLATIDPAKMVQSTDVSVVEAPLTPYVSRTKILDVGNAATKNAPMLVFAAVNRMAIIYPYYYQVFTREGAVCGGILAQAKVGPVCRPSTLIYTRMFNDGFNGRGTAPAAVHISGYALGGWPIAVGFLVFASLVLGLFTCLPLELNSVTGALAITGAISGYHYSQLPIEGPIIYDHGLLWVFLMLFVFVIYRYLLGLFRGDFAGSKKQNL</sequence>
<feature type="transmembrane region" description="Helical" evidence="1">
    <location>
        <begin position="177"/>
        <end position="196"/>
    </location>
</feature>
<feature type="transmembrane region" description="Helical" evidence="1">
    <location>
        <begin position="202"/>
        <end position="219"/>
    </location>
</feature>
<keyword evidence="1" id="KW-0472">Membrane</keyword>
<protein>
    <submittedName>
        <fullName evidence="2">Uncharacterized protein</fullName>
    </submittedName>
</protein>
<feature type="transmembrane region" description="Helical" evidence="1">
    <location>
        <begin position="393"/>
        <end position="411"/>
    </location>
</feature>
<dbReference type="KEGG" id="pum:HGP31_08940"/>
<gene>
    <name evidence="2" type="ORF">HGP31_08940</name>
</gene>
<feature type="transmembrane region" description="Helical" evidence="1">
    <location>
        <begin position="64"/>
        <end position="82"/>
    </location>
</feature>
<accession>A0AAE7DDE9</accession>
<keyword evidence="1" id="KW-0812">Transmembrane</keyword>
<dbReference type="RefSeq" id="WP_168757488.1">
    <property type="nucleotide sequence ID" value="NZ_CP051487.1"/>
</dbReference>
<feature type="transmembrane region" description="Helical" evidence="1">
    <location>
        <begin position="231"/>
        <end position="249"/>
    </location>
</feature>
<feature type="transmembrane region" description="Helical" evidence="1">
    <location>
        <begin position="15"/>
        <end position="37"/>
    </location>
</feature>
<proteinExistence type="predicted"/>
<dbReference type="EMBL" id="CP051487">
    <property type="protein sequence ID" value="QJC78434.1"/>
    <property type="molecule type" value="Genomic_DNA"/>
</dbReference>
<evidence type="ECO:0000313" key="2">
    <source>
        <dbReference type="EMBL" id="QJC78434.1"/>
    </source>
</evidence>
<dbReference type="AlphaFoldDB" id="A0AAE7DDE9"/>
<name>A0AAE7DDE9_9PSED</name>
<feature type="transmembrane region" description="Helical" evidence="1">
    <location>
        <begin position="103"/>
        <end position="121"/>
    </location>
</feature>
<evidence type="ECO:0000256" key="1">
    <source>
        <dbReference type="SAM" id="Phobius"/>
    </source>
</evidence>
<feature type="transmembrane region" description="Helical" evidence="1">
    <location>
        <begin position="149"/>
        <end position="170"/>
    </location>
</feature>